<evidence type="ECO:0008006" key="3">
    <source>
        <dbReference type="Google" id="ProtNLM"/>
    </source>
</evidence>
<dbReference type="KEGG" id="mbg:BN140_0930"/>
<dbReference type="PATRIC" id="fig|1201294.9.peg.1023"/>
<sequence length="83" mass="9568">MSHKGTVPVFSNRSAFENCITATENCDLFLGLITSHYGSGRDRTCWQSFRRISDRRCGVPSHTLFHSFRRLRISAFRSAFRPL</sequence>
<proteinExistence type="predicted"/>
<keyword evidence="2" id="KW-1185">Reference proteome</keyword>
<dbReference type="RefSeq" id="WP_014866829.1">
    <property type="nucleotide sequence ID" value="NC_018227.2"/>
</dbReference>
<dbReference type="EMBL" id="HE964772">
    <property type="protein sequence ID" value="CCJ35853.1"/>
    <property type="molecule type" value="Genomic_DNA"/>
</dbReference>
<gene>
    <name evidence="1" type="ordered locus">BN140_0930</name>
</gene>
<dbReference type="AlphaFoldDB" id="I7J830"/>
<evidence type="ECO:0000313" key="2">
    <source>
        <dbReference type="Proteomes" id="UP000009007"/>
    </source>
</evidence>
<dbReference type="Proteomes" id="UP000009007">
    <property type="component" value="Chromosome I"/>
</dbReference>
<name>I7J830_METBM</name>
<dbReference type="GeneID" id="95970254"/>
<protein>
    <recommendedName>
        <fullName evidence="3">DUF4062 domain-containing protein</fullName>
    </recommendedName>
</protein>
<organism evidence="1 2">
    <name type="scientific">Methanoculleus bourgensis (strain ATCC 43281 / DSM 3045 / OCM 15 / MS2)</name>
    <name type="common">Methanogenium bourgense</name>
    <dbReference type="NCBI Taxonomy" id="1201294"/>
    <lineage>
        <taxon>Archaea</taxon>
        <taxon>Methanobacteriati</taxon>
        <taxon>Methanobacteriota</taxon>
        <taxon>Stenosarchaea group</taxon>
        <taxon>Methanomicrobia</taxon>
        <taxon>Methanomicrobiales</taxon>
        <taxon>Methanomicrobiaceae</taxon>
        <taxon>Methanoculleus</taxon>
    </lineage>
</organism>
<reference evidence="2" key="1">
    <citation type="journal article" date="2012" name="J. Bacteriol.">
        <title>Complete genome sequence of the hydrogenotrophic, methanogenic archaeon Methanoculleus bourgensis strain MS2T, isolated from a sewage sludge digester.</title>
        <authorList>
            <person name="Maus I."/>
            <person name="Wibberg D."/>
            <person name="Stantscheff R."/>
            <person name="Eikmeyer F.G."/>
            <person name="Seffner A."/>
            <person name="Boelter J."/>
            <person name="Szczepanowski R."/>
            <person name="Blom J."/>
            <person name="Jaenicke S."/>
            <person name="Konig H."/>
            <person name="Puhler A."/>
            <person name="Schluter A."/>
        </authorList>
    </citation>
    <scope>NUCLEOTIDE SEQUENCE [LARGE SCALE GENOMIC DNA]</scope>
    <source>
        <strain evidence="2">ATCC 43281 / DSM 3045 / OCM 15 / MS2</strain>
    </source>
</reference>
<dbReference type="HOGENOM" id="CLU_2534662_0_0_2"/>
<evidence type="ECO:0000313" key="1">
    <source>
        <dbReference type="EMBL" id="CCJ35853.1"/>
    </source>
</evidence>
<accession>I7J830</accession>